<dbReference type="Pfam" id="PF00501">
    <property type="entry name" value="AMP-binding"/>
    <property type="match status" value="1"/>
</dbReference>
<dbReference type="InterPro" id="IPR020459">
    <property type="entry name" value="AMP-binding"/>
</dbReference>
<reference evidence="3 4" key="1">
    <citation type="submission" date="2024-09" db="EMBL/GenBank/DDBJ databases">
        <title>Chromosome-scale assembly of Riccia fluitans.</title>
        <authorList>
            <person name="Paukszto L."/>
            <person name="Sawicki J."/>
            <person name="Karawczyk K."/>
            <person name="Piernik-Szablinska J."/>
            <person name="Szczecinska M."/>
            <person name="Mazdziarz M."/>
        </authorList>
    </citation>
    <scope>NUCLEOTIDE SEQUENCE [LARGE SCALE GENOMIC DNA]</scope>
    <source>
        <strain evidence="3">Rf_01</strain>
        <tissue evidence="3">Aerial parts of the thallus</tissue>
    </source>
</reference>
<evidence type="ECO:0000256" key="1">
    <source>
        <dbReference type="SAM" id="MobiDB-lite"/>
    </source>
</evidence>
<dbReference type="PROSITE" id="PS00455">
    <property type="entry name" value="AMP_BINDING"/>
    <property type="match status" value="1"/>
</dbReference>
<dbReference type="InterPro" id="IPR020845">
    <property type="entry name" value="AMP-binding_CS"/>
</dbReference>
<dbReference type="Gene3D" id="3.40.50.980">
    <property type="match status" value="2"/>
</dbReference>
<evidence type="ECO:0000313" key="4">
    <source>
        <dbReference type="Proteomes" id="UP001605036"/>
    </source>
</evidence>
<dbReference type="InterPro" id="IPR000873">
    <property type="entry name" value="AMP-dep_synth/lig_dom"/>
</dbReference>
<protein>
    <recommendedName>
        <fullName evidence="2">AMP-dependent synthetase/ligase domain-containing protein</fullName>
    </recommendedName>
</protein>
<evidence type="ECO:0000313" key="3">
    <source>
        <dbReference type="EMBL" id="KAL2628761.1"/>
    </source>
</evidence>
<gene>
    <name evidence="3" type="ORF">R1flu_013447</name>
</gene>
<name>A0ABD1YDK9_9MARC</name>
<dbReference type="AlphaFoldDB" id="A0ABD1YDK9"/>
<feature type="compositionally biased region" description="Polar residues" evidence="1">
    <location>
        <begin position="39"/>
        <end position="57"/>
    </location>
</feature>
<dbReference type="PRINTS" id="PR00154">
    <property type="entry name" value="AMPBINDING"/>
</dbReference>
<dbReference type="PANTHER" id="PTHR45527">
    <property type="entry name" value="NONRIBOSOMAL PEPTIDE SYNTHETASE"/>
    <property type="match status" value="1"/>
</dbReference>
<sequence>MELKHTMVVSLLQKVCQENATNLALVGMRDVWRKNGRKNSVSIKTSSQDSWSEAGSSHRTRTTDRSFDHIVAIFAVIDAGGMYVPMEPELPQQRLAYMIKDAHLVVILTQHRYILDWENTLSQHQEMISSQFVLIDGLIDKLTSSLRIQVQSNLKMLPEPYVEDLAFMIYTSGSTGEPKGVMVPHRGLLALSVAAAETWELRKAESRMLQFSSHCFDASILQNSSETKDWL</sequence>
<dbReference type="EMBL" id="JBHFFA010000004">
    <property type="protein sequence ID" value="KAL2628761.1"/>
    <property type="molecule type" value="Genomic_DNA"/>
</dbReference>
<dbReference type="PANTHER" id="PTHR45527:SF1">
    <property type="entry name" value="FATTY ACID SYNTHASE"/>
    <property type="match status" value="1"/>
</dbReference>
<organism evidence="3 4">
    <name type="scientific">Riccia fluitans</name>
    <dbReference type="NCBI Taxonomy" id="41844"/>
    <lineage>
        <taxon>Eukaryota</taxon>
        <taxon>Viridiplantae</taxon>
        <taxon>Streptophyta</taxon>
        <taxon>Embryophyta</taxon>
        <taxon>Marchantiophyta</taxon>
        <taxon>Marchantiopsida</taxon>
        <taxon>Marchantiidae</taxon>
        <taxon>Marchantiales</taxon>
        <taxon>Ricciaceae</taxon>
        <taxon>Riccia</taxon>
    </lineage>
</organism>
<dbReference type="Proteomes" id="UP001605036">
    <property type="component" value="Unassembled WGS sequence"/>
</dbReference>
<proteinExistence type="predicted"/>
<dbReference type="SUPFAM" id="SSF56801">
    <property type="entry name" value="Acetyl-CoA synthetase-like"/>
    <property type="match status" value="1"/>
</dbReference>
<feature type="domain" description="AMP-dependent synthetase/ligase" evidence="2">
    <location>
        <begin position="64"/>
        <end position="220"/>
    </location>
</feature>
<feature type="region of interest" description="Disordered" evidence="1">
    <location>
        <begin position="39"/>
        <end position="60"/>
    </location>
</feature>
<evidence type="ECO:0000259" key="2">
    <source>
        <dbReference type="Pfam" id="PF00501"/>
    </source>
</evidence>
<comment type="caution">
    <text evidence="3">The sequence shown here is derived from an EMBL/GenBank/DDBJ whole genome shotgun (WGS) entry which is preliminary data.</text>
</comment>
<accession>A0ABD1YDK9</accession>
<keyword evidence="4" id="KW-1185">Reference proteome</keyword>